<protein>
    <submittedName>
        <fullName evidence="6">Cytochrome c biogenesis protein tlpA</fullName>
    </submittedName>
</protein>
<dbReference type="PANTHER" id="PTHR42852:SF6">
    <property type="entry name" value="THIOL:DISULFIDE INTERCHANGE PROTEIN DSBE"/>
    <property type="match status" value="1"/>
</dbReference>
<dbReference type="CDD" id="cd02966">
    <property type="entry name" value="TlpA_like_family"/>
    <property type="match status" value="1"/>
</dbReference>
<comment type="subcellular location">
    <subcellularLocation>
        <location evidence="1">Cell envelope</location>
    </subcellularLocation>
</comment>
<reference evidence="6 7" key="1">
    <citation type="submission" date="2018-06" db="EMBL/GenBank/DDBJ databases">
        <authorList>
            <consortium name="Pathogen Informatics"/>
            <person name="Doyle S."/>
        </authorList>
    </citation>
    <scope>NUCLEOTIDE SEQUENCE [LARGE SCALE GENOMIC DNA]</scope>
    <source>
        <strain evidence="6 7">NCTC13456</strain>
    </source>
</reference>
<evidence type="ECO:0000256" key="2">
    <source>
        <dbReference type="ARBA" id="ARBA00022748"/>
    </source>
</evidence>
<sequence>MRKIISVLILFVGINAFSQKIPSVMKTEFPATALQDSVVDLEGNSATIEKVFSNYKGKIVLLDLWATWCGDCIKNMPALKSLHEKNPDVTFVYLSMDKNEEAWKNGIKKYQIEGQHFYLGNNWKGNFGTGIDLNWIPRYLVLDQNGKIADYYSVKADDPKVQETIDRLRNKK</sequence>
<name>A0A376G2N4_9FLAO</name>
<dbReference type="Gene3D" id="3.40.30.10">
    <property type="entry name" value="Glutaredoxin"/>
    <property type="match status" value="1"/>
</dbReference>
<organism evidence="6 7">
    <name type="scientific">Empedobacter falsenii</name>
    <dbReference type="NCBI Taxonomy" id="343874"/>
    <lineage>
        <taxon>Bacteria</taxon>
        <taxon>Pseudomonadati</taxon>
        <taxon>Bacteroidota</taxon>
        <taxon>Flavobacteriia</taxon>
        <taxon>Flavobacteriales</taxon>
        <taxon>Weeksellaceae</taxon>
        <taxon>Empedobacter</taxon>
    </lineage>
</organism>
<evidence type="ECO:0000256" key="1">
    <source>
        <dbReference type="ARBA" id="ARBA00004196"/>
    </source>
</evidence>
<dbReference type="InterPro" id="IPR013766">
    <property type="entry name" value="Thioredoxin_domain"/>
</dbReference>
<dbReference type="EMBL" id="UFXS01000001">
    <property type="protein sequence ID" value="STD53783.1"/>
    <property type="molecule type" value="Genomic_DNA"/>
</dbReference>
<dbReference type="PROSITE" id="PS51352">
    <property type="entry name" value="THIOREDOXIN_2"/>
    <property type="match status" value="1"/>
</dbReference>
<evidence type="ECO:0000256" key="4">
    <source>
        <dbReference type="ARBA" id="ARBA00023284"/>
    </source>
</evidence>
<dbReference type="InterPro" id="IPR012336">
    <property type="entry name" value="Thioredoxin-like_fold"/>
</dbReference>
<dbReference type="InterPro" id="IPR050553">
    <property type="entry name" value="Thioredoxin_ResA/DsbE_sf"/>
</dbReference>
<keyword evidence="3" id="KW-1015">Disulfide bond</keyword>
<keyword evidence="2" id="KW-0201">Cytochrome c-type biogenesis</keyword>
<dbReference type="PANTHER" id="PTHR42852">
    <property type="entry name" value="THIOL:DISULFIDE INTERCHANGE PROTEIN DSBE"/>
    <property type="match status" value="1"/>
</dbReference>
<dbReference type="GO" id="GO:0030313">
    <property type="term" value="C:cell envelope"/>
    <property type="evidence" value="ECO:0007669"/>
    <property type="project" value="UniProtKB-SubCell"/>
</dbReference>
<dbReference type="STRING" id="343874.GCA_000805695_01652"/>
<dbReference type="SUPFAM" id="SSF52833">
    <property type="entry name" value="Thioredoxin-like"/>
    <property type="match status" value="1"/>
</dbReference>
<keyword evidence="4" id="KW-0676">Redox-active center</keyword>
<gene>
    <name evidence="6" type="primary">tlpA_1</name>
    <name evidence="6" type="ORF">NCTC13456_00670</name>
</gene>
<evidence type="ECO:0000313" key="6">
    <source>
        <dbReference type="EMBL" id="STD53783.1"/>
    </source>
</evidence>
<dbReference type="Pfam" id="PF13905">
    <property type="entry name" value="Thioredoxin_8"/>
    <property type="match status" value="1"/>
</dbReference>
<dbReference type="RefSeq" id="WP_114998723.1">
    <property type="nucleotide sequence ID" value="NZ_UFXS01000001.1"/>
</dbReference>
<evidence type="ECO:0000259" key="5">
    <source>
        <dbReference type="PROSITE" id="PS51352"/>
    </source>
</evidence>
<dbReference type="Proteomes" id="UP000254737">
    <property type="component" value="Unassembled WGS sequence"/>
</dbReference>
<dbReference type="AlphaFoldDB" id="A0A376G2N4"/>
<dbReference type="GO" id="GO:0017004">
    <property type="term" value="P:cytochrome complex assembly"/>
    <property type="evidence" value="ECO:0007669"/>
    <property type="project" value="UniProtKB-KW"/>
</dbReference>
<proteinExistence type="predicted"/>
<evidence type="ECO:0000313" key="7">
    <source>
        <dbReference type="Proteomes" id="UP000254737"/>
    </source>
</evidence>
<evidence type="ECO:0000256" key="3">
    <source>
        <dbReference type="ARBA" id="ARBA00023157"/>
    </source>
</evidence>
<dbReference type="InterPro" id="IPR036249">
    <property type="entry name" value="Thioredoxin-like_sf"/>
</dbReference>
<accession>A0A376G2N4</accession>
<feature type="domain" description="Thioredoxin" evidence="5">
    <location>
        <begin position="23"/>
        <end position="170"/>
    </location>
</feature>